<dbReference type="InterPro" id="IPR036188">
    <property type="entry name" value="FAD/NAD-bd_sf"/>
</dbReference>
<dbReference type="Gene3D" id="3.50.50.60">
    <property type="entry name" value="FAD/NAD(P)-binding domain"/>
    <property type="match status" value="1"/>
</dbReference>
<dbReference type="SUPFAM" id="SSF51905">
    <property type="entry name" value="FAD/NAD(P)-binding domain"/>
    <property type="match status" value="1"/>
</dbReference>
<reference evidence="3" key="1">
    <citation type="journal article" date="2023" name="Mol. Phylogenet. Evol.">
        <title>Genome-scale phylogeny and comparative genomics of the fungal order Sordariales.</title>
        <authorList>
            <person name="Hensen N."/>
            <person name="Bonometti L."/>
            <person name="Westerberg I."/>
            <person name="Brannstrom I.O."/>
            <person name="Guillou S."/>
            <person name="Cros-Aarteil S."/>
            <person name="Calhoun S."/>
            <person name="Haridas S."/>
            <person name="Kuo A."/>
            <person name="Mondo S."/>
            <person name="Pangilinan J."/>
            <person name="Riley R."/>
            <person name="LaButti K."/>
            <person name="Andreopoulos B."/>
            <person name="Lipzen A."/>
            <person name="Chen C."/>
            <person name="Yan M."/>
            <person name="Daum C."/>
            <person name="Ng V."/>
            <person name="Clum A."/>
            <person name="Steindorff A."/>
            <person name="Ohm R.A."/>
            <person name="Martin F."/>
            <person name="Silar P."/>
            <person name="Natvig D.O."/>
            <person name="Lalanne C."/>
            <person name="Gautier V."/>
            <person name="Ament-Velasquez S.L."/>
            <person name="Kruys A."/>
            <person name="Hutchinson M.I."/>
            <person name="Powell A.J."/>
            <person name="Barry K."/>
            <person name="Miller A.N."/>
            <person name="Grigoriev I.V."/>
            <person name="Debuchy R."/>
            <person name="Gladieux P."/>
            <person name="Hiltunen Thoren M."/>
            <person name="Johannesson H."/>
        </authorList>
    </citation>
    <scope>NUCLEOTIDE SEQUENCE</scope>
    <source>
        <strain evidence="3">CBS 141.50</strain>
    </source>
</reference>
<dbReference type="PANTHER" id="PTHR46865:SF7">
    <property type="entry name" value="MONOOXYGENASE, PUTATIVE (AFU_ORTHOLOGUE AFUA_8G07040)-RELATED"/>
    <property type="match status" value="1"/>
</dbReference>
<sequence>MPPLRILINGGGIAGHALAFWLARLRTTTPNAPSITVVERFPNLRATGLQLDLRSAGLEVLRRMGPEREQLFKAMAAPEQGMQVVDKKGRRRALFPVRKGSDSKKQAQSLTSEFEIMRGDLCRGLYDATRAVASSTPTPEGNPPPVQYLYNTSIASLTPLPTGQVSVTFTTPTNPGTDNHPPQTYDLVIGADGQWSRTRQLLFPDLPNTGMRRIPGYHIAYFTMPRPMAEGETEFLATTYVAPGRRGYMVRRHSPDEVQVMMTYMAPPKNHNRGKPNQAGKSANPDENDEKNDPLTPIPRGDTPLEKATLTHLFTGAGWITPDILAGMEKADDFYLERLGLVQIPAWSRGRVVLVGDAAYCPTVLSGMGTTCAMVGAYVLAGEIGEYIRRAAGDGNEEEGGDGLERALKRYEERFRPFVEGMQEGIEERAEGQWAMTGSAFGIGVLNLMVGVASLLRVNVAAMFGIRETVKGWELPVYEGLWRD</sequence>
<evidence type="ECO:0000256" key="1">
    <source>
        <dbReference type="SAM" id="MobiDB-lite"/>
    </source>
</evidence>
<reference evidence="3" key="2">
    <citation type="submission" date="2023-05" db="EMBL/GenBank/DDBJ databases">
        <authorList>
            <consortium name="Lawrence Berkeley National Laboratory"/>
            <person name="Steindorff A."/>
            <person name="Hensen N."/>
            <person name="Bonometti L."/>
            <person name="Westerberg I."/>
            <person name="Brannstrom I.O."/>
            <person name="Guillou S."/>
            <person name="Cros-Aarteil S."/>
            <person name="Calhoun S."/>
            <person name="Haridas S."/>
            <person name="Kuo A."/>
            <person name="Mondo S."/>
            <person name="Pangilinan J."/>
            <person name="Riley R."/>
            <person name="Labutti K."/>
            <person name="Andreopoulos B."/>
            <person name="Lipzen A."/>
            <person name="Chen C."/>
            <person name="Yanf M."/>
            <person name="Daum C."/>
            <person name="Ng V."/>
            <person name="Clum A."/>
            <person name="Ohm R."/>
            <person name="Martin F."/>
            <person name="Silar P."/>
            <person name="Natvig D."/>
            <person name="Lalanne C."/>
            <person name="Gautier V."/>
            <person name="Ament-Velasquez S.L."/>
            <person name="Kruys A."/>
            <person name="Hutchinson M.I."/>
            <person name="Powell A.J."/>
            <person name="Barry K."/>
            <person name="Miller A.N."/>
            <person name="Grigoriev I.V."/>
            <person name="Debuchy R."/>
            <person name="Gladieux P."/>
            <person name="Thoren M.H."/>
            <person name="Johannesson H."/>
        </authorList>
    </citation>
    <scope>NUCLEOTIDE SEQUENCE</scope>
    <source>
        <strain evidence="3">CBS 141.50</strain>
    </source>
</reference>
<gene>
    <name evidence="3" type="ORF">C8A04DRAFT_30224</name>
</gene>
<dbReference type="RefSeq" id="XP_062635481.1">
    <property type="nucleotide sequence ID" value="XM_062781298.1"/>
</dbReference>
<dbReference type="InterPro" id="IPR051704">
    <property type="entry name" value="FAD_aromatic-hydroxylase"/>
</dbReference>
<dbReference type="EMBL" id="MU853601">
    <property type="protein sequence ID" value="KAK4142110.1"/>
    <property type="molecule type" value="Genomic_DNA"/>
</dbReference>
<feature type="transmembrane region" description="Helical" evidence="2">
    <location>
        <begin position="434"/>
        <end position="456"/>
    </location>
</feature>
<evidence type="ECO:0000256" key="2">
    <source>
        <dbReference type="SAM" id="Phobius"/>
    </source>
</evidence>
<evidence type="ECO:0000313" key="4">
    <source>
        <dbReference type="Proteomes" id="UP001302676"/>
    </source>
</evidence>
<evidence type="ECO:0008006" key="5">
    <source>
        <dbReference type="Google" id="ProtNLM"/>
    </source>
</evidence>
<name>A0AAN6V113_9PEZI</name>
<organism evidence="3 4">
    <name type="scientific">Dichotomopilus funicola</name>
    <dbReference type="NCBI Taxonomy" id="1934379"/>
    <lineage>
        <taxon>Eukaryota</taxon>
        <taxon>Fungi</taxon>
        <taxon>Dikarya</taxon>
        <taxon>Ascomycota</taxon>
        <taxon>Pezizomycotina</taxon>
        <taxon>Sordariomycetes</taxon>
        <taxon>Sordariomycetidae</taxon>
        <taxon>Sordariales</taxon>
        <taxon>Chaetomiaceae</taxon>
        <taxon>Dichotomopilus</taxon>
    </lineage>
</organism>
<dbReference type="Proteomes" id="UP001302676">
    <property type="component" value="Unassembled WGS sequence"/>
</dbReference>
<evidence type="ECO:0000313" key="3">
    <source>
        <dbReference type="EMBL" id="KAK4142110.1"/>
    </source>
</evidence>
<dbReference type="AlphaFoldDB" id="A0AAN6V113"/>
<keyword evidence="2" id="KW-1133">Transmembrane helix</keyword>
<keyword evidence="2" id="KW-0472">Membrane</keyword>
<protein>
    <recommendedName>
        <fullName evidence="5">FAD-binding domain-containing protein</fullName>
    </recommendedName>
</protein>
<dbReference type="GeneID" id="87817911"/>
<accession>A0AAN6V113</accession>
<feature type="region of interest" description="Disordered" evidence="1">
    <location>
        <begin position="266"/>
        <end position="304"/>
    </location>
</feature>
<keyword evidence="2" id="KW-0812">Transmembrane</keyword>
<dbReference type="PANTHER" id="PTHR46865">
    <property type="entry name" value="OXIDOREDUCTASE-RELATED"/>
    <property type="match status" value="1"/>
</dbReference>
<keyword evidence="4" id="KW-1185">Reference proteome</keyword>
<dbReference type="Gene3D" id="3.30.9.10">
    <property type="entry name" value="D-Amino Acid Oxidase, subunit A, domain 2"/>
    <property type="match status" value="1"/>
</dbReference>
<comment type="caution">
    <text evidence="3">The sequence shown here is derived from an EMBL/GenBank/DDBJ whole genome shotgun (WGS) entry which is preliminary data.</text>
</comment>
<proteinExistence type="predicted"/>